<protein>
    <submittedName>
        <fullName evidence="2">Uncharacterized protein</fullName>
    </submittedName>
</protein>
<feature type="transmembrane region" description="Helical" evidence="1">
    <location>
        <begin position="6"/>
        <end position="23"/>
    </location>
</feature>
<reference evidence="2 3" key="1">
    <citation type="submission" date="2016-10" db="EMBL/GenBank/DDBJ databases">
        <authorList>
            <person name="de Groot N.N."/>
        </authorList>
    </citation>
    <scope>NUCLEOTIDE SEQUENCE [LARGE SCALE GENOMIC DNA]</scope>
    <source>
        <strain evidence="2 3">CGMCC 4.1859</strain>
    </source>
</reference>
<organism evidence="2 3">
    <name type="scientific">Streptomyces griseoaurantiacus</name>
    <dbReference type="NCBI Taxonomy" id="68213"/>
    <lineage>
        <taxon>Bacteria</taxon>
        <taxon>Bacillati</taxon>
        <taxon>Actinomycetota</taxon>
        <taxon>Actinomycetes</taxon>
        <taxon>Kitasatosporales</taxon>
        <taxon>Streptomycetaceae</taxon>
        <taxon>Streptomyces</taxon>
        <taxon>Streptomyces aurantiacus group</taxon>
    </lineage>
</organism>
<evidence type="ECO:0000313" key="2">
    <source>
        <dbReference type="EMBL" id="SDG70520.1"/>
    </source>
</evidence>
<evidence type="ECO:0000256" key="1">
    <source>
        <dbReference type="SAM" id="Phobius"/>
    </source>
</evidence>
<dbReference type="Proteomes" id="UP000198614">
    <property type="component" value="Unassembled WGS sequence"/>
</dbReference>
<dbReference type="EMBL" id="FNAX01000026">
    <property type="protein sequence ID" value="SDG70520.1"/>
    <property type="molecule type" value="Genomic_DNA"/>
</dbReference>
<dbReference type="AlphaFoldDB" id="A0A1G7WH17"/>
<evidence type="ECO:0000313" key="3">
    <source>
        <dbReference type="Proteomes" id="UP000198614"/>
    </source>
</evidence>
<accession>A0A1G7WH17</accession>
<keyword evidence="1" id="KW-1133">Transmembrane helix</keyword>
<sequence>MNEYWAIFGAVLVAALVVFERLLERIPPLAEKAIAAVRSIRAVADEFRAKRE</sequence>
<proteinExistence type="predicted"/>
<keyword evidence="1" id="KW-0812">Transmembrane</keyword>
<gene>
    <name evidence="2" type="ORF">SAMN05216260_12671</name>
</gene>
<keyword evidence="1" id="KW-0472">Membrane</keyword>
<name>A0A1G7WH17_9ACTN</name>